<dbReference type="GO" id="GO:0070682">
    <property type="term" value="P:proteasome regulatory particle assembly"/>
    <property type="evidence" value="ECO:0007669"/>
    <property type="project" value="InterPro"/>
</dbReference>
<evidence type="ECO:0000259" key="3">
    <source>
        <dbReference type="SMART" id="SM00228"/>
    </source>
</evidence>
<dbReference type="GO" id="GO:0005634">
    <property type="term" value="C:nucleus"/>
    <property type="evidence" value="ECO:0007669"/>
    <property type="project" value="TreeGrafter"/>
</dbReference>
<feature type="compositionally biased region" description="Polar residues" evidence="2">
    <location>
        <begin position="281"/>
        <end position="291"/>
    </location>
</feature>
<reference evidence="4" key="2">
    <citation type="submission" date="2021-04" db="EMBL/GenBank/DDBJ databases">
        <authorList>
            <person name="Podell S."/>
        </authorList>
    </citation>
    <scope>NUCLEOTIDE SEQUENCE</scope>
    <source>
        <strain evidence="4">Hildebrandi</strain>
    </source>
</reference>
<dbReference type="Proteomes" id="UP000693970">
    <property type="component" value="Unassembled WGS sequence"/>
</dbReference>
<dbReference type="AlphaFoldDB" id="A0A9K3LTB7"/>
<feature type="region of interest" description="Disordered" evidence="2">
    <location>
        <begin position="276"/>
        <end position="298"/>
    </location>
</feature>
<evidence type="ECO:0000313" key="4">
    <source>
        <dbReference type="EMBL" id="KAG7368150.1"/>
    </source>
</evidence>
<comment type="caution">
    <text evidence="4">The sequence shown here is derived from an EMBL/GenBank/DDBJ whole genome shotgun (WGS) entry which is preliminary data.</text>
</comment>
<keyword evidence="5" id="KW-1185">Reference proteome</keyword>
<protein>
    <recommendedName>
        <fullName evidence="3">PDZ domain-containing protein</fullName>
    </recommendedName>
</protein>
<dbReference type="GO" id="GO:0005737">
    <property type="term" value="C:cytoplasm"/>
    <property type="evidence" value="ECO:0007669"/>
    <property type="project" value="TreeGrafter"/>
</dbReference>
<dbReference type="InterPro" id="IPR035269">
    <property type="entry name" value="PSMD9"/>
</dbReference>
<evidence type="ECO:0000256" key="2">
    <source>
        <dbReference type="SAM" id="MobiDB-lite"/>
    </source>
</evidence>
<evidence type="ECO:0000256" key="1">
    <source>
        <dbReference type="ARBA" id="ARBA00023186"/>
    </source>
</evidence>
<proteinExistence type="predicted"/>
<dbReference type="PANTHER" id="PTHR12651">
    <property type="entry name" value="26S PROTEASOME NON-ATPASE REGULATORY SUBUNIT 9"/>
    <property type="match status" value="1"/>
</dbReference>
<sequence length="328" mass="35951">MNNNSNQRDNQGDEEKALRQVLASLDVQRKAMENEADAIYLELSTPSEEGIEPMGVDTPLVDAEGYPRGDIDVYRARTLRNRFRILQTDHKEITQKIEGLLVQLAALKDPSKKLAEEAERAKRLAPKPKPKYDAKTGKWVVMNWDGSVAGIEGGNEIQFKDLSRAVSGLTEPTMDSDRSSLYGADGANTPSSPRGEARMVQVDNAPLRPFARVNAVAADSPAEIAGLKEEDLIVRFGNVDADNHNNLRAIADLVPMVAGEGGDVEIVVLRRPAEYEEHTNQDASNVTTGGSTPEYDDPTKWQKLSVSLSPRPWSGRGLIGCHIVPYHA</sequence>
<name>A0A9K3LTB7_9STRA</name>
<dbReference type="InterPro" id="IPR001478">
    <property type="entry name" value="PDZ"/>
</dbReference>
<feature type="domain" description="PDZ" evidence="3">
    <location>
        <begin position="153"/>
        <end position="272"/>
    </location>
</feature>
<accession>A0A9K3LTB7</accession>
<dbReference type="OrthoDB" id="72325at2759"/>
<feature type="region of interest" description="Disordered" evidence="2">
    <location>
        <begin position="170"/>
        <end position="196"/>
    </location>
</feature>
<organism evidence="4 5">
    <name type="scientific">Nitzschia inconspicua</name>
    <dbReference type="NCBI Taxonomy" id="303405"/>
    <lineage>
        <taxon>Eukaryota</taxon>
        <taxon>Sar</taxon>
        <taxon>Stramenopiles</taxon>
        <taxon>Ochrophyta</taxon>
        <taxon>Bacillariophyta</taxon>
        <taxon>Bacillariophyceae</taxon>
        <taxon>Bacillariophycidae</taxon>
        <taxon>Bacillariales</taxon>
        <taxon>Bacillariaceae</taxon>
        <taxon>Nitzschia</taxon>
    </lineage>
</organism>
<dbReference type="SMART" id="SM00228">
    <property type="entry name" value="PDZ"/>
    <property type="match status" value="1"/>
</dbReference>
<reference evidence="4" key="1">
    <citation type="journal article" date="2021" name="Sci. Rep.">
        <title>Diploid genomic architecture of Nitzschia inconspicua, an elite biomass production diatom.</title>
        <authorList>
            <person name="Oliver A."/>
            <person name="Podell S."/>
            <person name="Pinowska A."/>
            <person name="Traller J.C."/>
            <person name="Smith S.R."/>
            <person name="McClure R."/>
            <person name="Beliaev A."/>
            <person name="Bohutskyi P."/>
            <person name="Hill E.A."/>
            <person name="Rabines A."/>
            <person name="Zheng H."/>
            <person name="Allen L.Z."/>
            <person name="Kuo A."/>
            <person name="Grigoriev I.V."/>
            <person name="Allen A.E."/>
            <person name="Hazlebeck D."/>
            <person name="Allen E.E."/>
        </authorList>
    </citation>
    <scope>NUCLEOTIDE SEQUENCE</scope>
    <source>
        <strain evidence="4">Hildebrandi</strain>
    </source>
</reference>
<evidence type="ECO:0000313" key="5">
    <source>
        <dbReference type="Proteomes" id="UP000693970"/>
    </source>
</evidence>
<dbReference type="InterPro" id="IPR040815">
    <property type="entry name" value="Nas2_N"/>
</dbReference>
<dbReference type="Pfam" id="PF18265">
    <property type="entry name" value="Nas2_N"/>
    <property type="match status" value="1"/>
</dbReference>
<gene>
    <name evidence="4" type="ORF">IV203_030893</name>
</gene>
<dbReference type="EMBL" id="JAGRRH010000006">
    <property type="protein sequence ID" value="KAG7368150.1"/>
    <property type="molecule type" value="Genomic_DNA"/>
</dbReference>
<dbReference type="FunFam" id="2.30.42.10:FF:000107">
    <property type="entry name" value="26S proteasome non-ATPase regulatory subunit 9"/>
    <property type="match status" value="1"/>
</dbReference>
<dbReference type="PANTHER" id="PTHR12651:SF1">
    <property type="entry name" value="26S PROTEASOME NON-ATPASE REGULATORY SUBUNIT 9"/>
    <property type="match status" value="1"/>
</dbReference>
<keyword evidence="1" id="KW-0143">Chaperone</keyword>